<protein>
    <submittedName>
        <fullName evidence="1">Uncharacterized protein</fullName>
    </submittedName>
</protein>
<dbReference type="EMBL" id="JABBWD010000008">
    <property type="protein sequence ID" value="KAG1780749.1"/>
    <property type="molecule type" value="Genomic_DNA"/>
</dbReference>
<name>A0A9P7D617_9AGAM</name>
<comment type="caution">
    <text evidence="1">The sequence shown here is derived from an EMBL/GenBank/DDBJ whole genome shotgun (WGS) entry which is preliminary data.</text>
</comment>
<keyword evidence="2" id="KW-1185">Reference proteome</keyword>
<accession>A0A9P7D617</accession>
<evidence type="ECO:0000313" key="2">
    <source>
        <dbReference type="Proteomes" id="UP000714275"/>
    </source>
</evidence>
<dbReference type="OrthoDB" id="2685748at2759"/>
<proteinExistence type="predicted"/>
<dbReference type="Proteomes" id="UP000714275">
    <property type="component" value="Unassembled WGS sequence"/>
</dbReference>
<gene>
    <name evidence="1" type="ORF">EV702DRAFT_1042971</name>
</gene>
<organism evidence="1 2">
    <name type="scientific">Suillus placidus</name>
    <dbReference type="NCBI Taxonomy" id="48579"/>
    <lineage>
        <taxon>Eukaryota</taxon>
        <taxon>Fungi</taxon>
        <taxon>Dikarya</taxon>
        <taxon>Basidiomycota</taxon>
        <taxon>Agaricomycotina</taxon>
        <taxon>Agaricomycetes</taxon>
        <taxon>Agaricomycetidae</taxon>
        <taxon>Boletales</taxon>
        <taxon>Suillineae</taxon>
        <taxon>Suillaceae</taxon>
        <taxon>Suillus</taxon>
    </lineage>
</organism>
<evidence type="ECO:0000313" key="1">
    <source>
        <dbReference type="EMBL" id="KAG1780749.1"/>
    </source>
</evidence>
<sequence length="117" mass="13035">MLTIVRQAVADLSKDVHSSKSPLVPTGWSAELVNPKIVQTMLQYSTGLTGTIELAEDQGPRYIFLSGKDYYIWNTTSEEGWRILNVKNRDELYSNVAKGKGGLKLEELPDYGDNLEG</sequence>
<reference evidence="1" key="1">
    <citation type="journal article" date="2020" name="New Phytol.">
        <title>Comparative genomics reveals dynamic genome evolution in host specialist ectomycorrhizal fungi.</title>
        <authorList>
            <person name="Lofgren L.A."/>
            <person name="Nguyen N.H."/>
            <person name="Vilgalys R."/>
            <person name="Ruytinx J."/>
            <person name="Liao H.L."/>
            <person name="Branco S."/>
            <person name="Kuo A."/>
            <person name="LaButti K."/>
            <person name="Lipzen A."/>
            <person name="Andreopoulos W."/>
            <person name="Pangilinan J."/>
            <person name="Riley R."/>
            <person name="Hundley H."/>
            <person name="Na H."/>
            <person name="Barry K."/>
            <person name="Grigoriev I.V."/>
            <person name="Stajich J.E."/>
            <person name="Kennedy P.G."/>
        </authorList>
    </citation>
    <scope>NUCLEOTIDE SEQUENCE</scope>
    <source>
        <strain evidence="1">DOB743</strain>
    </source>
</reference>
<dbReference type="AlphaFoldDB" id="A0A9P7D617"/>